<dbReference type="InterPro" id="IPR041569">
    <property type="entry name" value="AAA_lid_3"/>
</dbReference>
<dbReference type="OMA" id="GFETESM"/>
<dbReference type="KEGG" id="olu:OSTLU_26133"/>
<dbReference type="InterPro" id="IPR027417">
    <property type="entry name" value="P-loop_NTPase"/>
</dbReference>
<keyword evidence="6" id="KW-0547">Nucleotide-binding</keyword>
<dbReference type="InterPro" id="IPR003593">
    <property type="entry name" value="AAA+_ATPase"/>
</dbReference>
<evidence type="ECO:0000256" key="1">
    <source>
        <dbReference type="ARBA" id="ARBA00001947"/>
    </source>
</evidence>
<keyword evidence="13" id="KW-1185">Reference proteome</keyword>
<keyword evidence="5" id="KW-0479">Metal-binding</keyword>
<evidence type="ECO:0000256" key="7">
    <source>
        <dbReference type="ARBA" id="ARBA00022801"/>
    </source>
</evidence>
<keyword evidence="8" id="KW-0862">Zinc</keyword>
<evidence type="ECO:0000256" key="5">
    <source>
        <dbReference type="ARBA" id="ARBA00022723"/>
    </source>
</evidence>
<dbReference type="SUPFAM" id="SSF52540">
    <property type="entry name" value="P-loop containing nucleoside triphosphate hydrolases"/>
    <property type="match status" value="1"/>
</dbReference>
<dbReference type="SUPFAM" id="SSF140990">
    <property type="entry name" value="FtsH protease domain-like"/>
    <property type="match status" value="1"/>
</dbReference>
<dbReference type="MEROPS" id="M41.A04"/>
<dbReference type="Gene3D" id="1.10.8.60">
    <property type="match status" value="1"/>
</dbReference>
<dbReference type="FunFam" id="3.40.50.300:FF:000352">
    <property type="entry name" value="ATP-dependent zinc metalloprotease FTSH 7, chloroplastic"/>
    <property type="match status" value="1"/>
</dbReference>
<evidence type="ECO:0000256" key="4">
    <source>
        <dbReference type="ARBA" id="ARBA00022670"/>
    </source>
</evidence>
<dbReference type="PANTHER" id="PTHR23076">
    <property type="entry name" value="METALLOPROTEASE M41 FTSH"/>
    <property type="match status" value="1"/>
</dbReference>
<dbReference type="Proteomes" id="UP000001568">
    <property type="component" value="Chromosome 10"/>
</dbReference>
<evidence type="ECO:0000256" key="10">
    <source>
        <dbReference type="ARBA" id="ARBA00023049"/>
    </source>
</evidence>
<dbReference type="eggNOG" id="KOG0731">
    <property type="taxonomic scope" value="Eukaryota"/>
</dbReference>
<evidence type="ECO:0000256" key="9">
    <source>
        <dbReference type="ARBA" id="ARBA00022840"/>
    </source>
</evidence>
<feature type="domain" description="AAA+ ATPase" evidence="11">
    <location>
        <begin position="221"/>
        <end position="362"/>
    </location>
</feature>
<dbReference type="OrthoDB" id="1413014at2759"/>
<dbReference type="GO" id="GO:0006508">
    <property type="term" value="P:proteolysis"/>
    <property type="evidence" value="ECO:0007669"/>
    <property type="project" value="UniProtKB-KW"/>
</dbReference>
<evidence type="ECO:0000256" key="3">
    <source>
        <dbReference type="ARBA" id="ARBA00010550"/>
    </source>
</evidence>
<keyword evidence="7" id="KW-0378">Hydrolase</keyword>
<sequence>MELAKLVGKGFLFYVAFSATAFALSAKTTTKSHPIPTRFDAFVDSANRNEVRAVHIDGNQLTWAPKARKMVTTSAAAEGSTGTPFDEPREVEVVYHTSRPKDAPMPYDVLLKNRVDVSAPDSRNGPNFAPWVALLMFVLLVNVFRGQGQGNFGGPGMRGMGSPGGISMPGVQRGGRARDAIAPPTTTFADVAGVDEAKEELQEIVDILKNPAKYARLGARPPSGVMLVGAPGTGKTLLARAVAGEAGVPFISISASEFVELYVGMGAARVREVFARAKAQSPSIVFIDEIDAVAKSRGDGKMRGMGNDEREQTLNQLLTELDGFETESMVICIAATNRADTLDAALRRPGRFDRTISVDRPDKQGRREILAVHTGRRALPLAEDAGLDIIAQMTAGFTGADLENLVNEAALLAGREGKSTVSYTDFEAAVLRTIAGIEKKRSLLTAGEKRTVSAHEVGHALVAAAVGRLIPDTERPETLSIVSRSGGALGFTYTPPTEDRWLMYKDELLGKVTTFMGGRAAEMVVCKRISSGASDDIQRATNLAYKSVAELGFSASLGPMSVSTLSSGGNEDLLIGSDKASEADAVVEKEVKHTLTTSLLVACDVVRSNPEVMSELTAALAEKEKIYGDELQKYLDRVVAPPSLALFLRGEAPPVTPADVELLSNFPLPEFASTTAR</sequence>
<dbReference type="AlphaFoldDB" id="A4S3Q0"/>
<dbReference type="PANTHER" id="PTHR23076:SF49">
    <property type="entry name" value="ATP-DEPENDENT ZINC METALLOPROTEASE FTSH 7, CHLOROPLASTIC"/>
    <property type="match status" value="1"/>
</dbReference>
<protein>
    <submittedName>
        <fullName evidence="12">AAA-metalloprotease FtsH, chloroplast</fullName>
    </submittedName>
</protein>
<keyword evidence="4 12" id="KW-0645">Protease</keyword>
<evidence type="ECO:0000313" key="12">
    <source>
        <dbReference type="EMBL" id="ABO98426.1"/>
    </source>
</evidence>
<keyword evidence="9" id="KW-0067">ATP-binding</keyword>
<dbReference type="GO" id="GO:0004222">
    <property type="term" value="F:metalloendopeptidase activity"/>
    <property type="evidence" value="ECO:0007669"/>
    <property type="project" value="InterPro"/>
</dbReference>
<gene>
    <name evidence="12" type="primary">FtsH9</name>
    <name evidence="12" type="ORF">OSTLU_26133</name>
</gene>
<dbReference type="CDD" id="cd19501">
    <property type="entry name" value="RecA-like_FtsH"/>
    <property type="match status" value="1"/>
</dbReference>
<name>A4S3Q0_OSTLU</name>
<dbReference type="STRING" id="436017.A4S3Q0"/>
<dbReference type="EMBL" id="CP000590">
    <property type="protein sequence ID" value="ABO98426.1"/>
    <property type="molecule type" value="Genomic_DNA"/>
</dbReference>
<evidence type="ECO:0000256" key="6">
    <source>
        <dbReference type="ARBA" id="ARBA00022741"/>
    </source>
</evidence>
<dbReference type="HOGENOM" id="CLU_000688_16_2_1"/>
<dbReference type="GO" id="GO:0005524">
    <property type="term" value="F:ATP binding"/>
    <property type="evidence" value="ECO:0007669"/>
    <property type="project" value="UniProtKB-KW"/>
</dbReference>
<dbReference type="InterPro" id="IPR000642">
    <property type="entry name" value="Peptidase_M41"/>
</dbReference>
<dbReference type="GO" id="GO:0046872">
    <property type="term" value="F:metal ion binding"/>
    <property type="evidence" value="ECO:0007669"/>
    <property type="project" value="UniProtKB-KW"/>
</dbReference>
<dbReference type="InterPro" id="IPR005936">
    <property type="entry name" value="FtsH"/>
</dbReference>
<dbReference type="Gramene" id="ABO98426">
    <property type="protein sequence ID" value="ABO98426"/>
    <property type="gene ID" value="OSTLU_26133"/>
</dbReference>
<comment type="similarity">
    <text evidence="3">In the N-terminal section; belongs to the AAA ATPase family.</text>
</comment>
<dbReference type="Pfam" id="PF01434">
    <property type="entry name" value="Peptidase_M41"/>
    <property type="match status" value="1"/>
</dbReference>
<dbReference type="SMART" id="SM00382">
    <property type="entry name" value="AAA"/>
    <property type="match status" value="1"/>
</dbReference>
<dbReference type="GO" id="GO:0009535">
    <property type="term" value="C:chloroplast thylakoid membrane"/>
    <property type="evidence" value="ECO:0007669"/>
    <property type="project" value="TreeGrafter"/>
</dbReference>
<dbReference type="InterPro" id="IPR003959">
    <property type="entry name" value="ATPase_AAA_core"/>
</dbReference>
<dbReference type="Gene3D" id="3.40.50.300">
    <property type="entry name" value="P-loop containing nucleotide triphosphate hydrolases"/>
    <property type="match status" value="1"/>
</dbReference>
<dbReference type="HAMAP" id="MF_01458">
    <property type="entry name" value="FtsH"/>
    <property type="match status" value="1"/>
</dbReference>
<dbReference type="GO" id="GO:0004176">
    <property type="term" value="F:ATP-dependent peptidase activity"/>
    <property type="evidence" value="ECO:0007669"/>
    <property type="project" value="InterPro"/>
</dbReference>
<dbReference type="Gene3D" id="1.20.58.760">
    <property type="entry name" value="Peptidase M41"/>
    <property type="match status" value="1"/>
</dbReference>
<evidence type="ECO:0000256" key="2">
    <source>
        <dbReference type="ARBA" id="ARBA00010044"/>
    </source>
</evidence>
<keyword evidence="10 12" id="KW-0482">Metalloprotease</keyword>
<evidence type="ECO:0000256" key="8">
    <source>
        <dbReference type="ARBA" id="ARBA00022833"/>
    </source>
</evidence>
<dbReference type="RefSeq" id="XP_001420133.1">
    <property type="nucleotide sequence ID" value="XM_001420096.1"/>
</dbReference>
<proteinExistence type="inferred from homology"/>
<dbReference type="GeneID" id="5003997"/>
<dbReference type="GO" id="GO:0016887">
    <property type="term" value="F:ATP hydrolysis activity"/>
    <property type="evidence" value="ECO:0007669"/>
    <property type="project" value="InterPro"/>
</dbReference>
<dbReference type="InterPro" id="IPR037219">
    <property type="entry name" value="Peptidase_M41-like"/>
</dbReference>
<dbReference type="Pfam" id="PF00004">
    <property type="entry name" value="AAA"/>
    <property type="match status" value="1"/>
</dbReference>
<reference evidence="12 13" key="1">
    <citation type="journal article" date="2007" name="Proc. Natl. Acad. Sci. U.S.A.">
        <title>The tiny eukaryote Ostreococcus provides genomic insights into the paradox of plankton speciation.</title>
        <authorList>
            <person name="Palenik B."/>
            <person name="Grimwood J."/>
            <person name="Aerts A."/>
            <person name="Rouze P."/>
            <person name="Salamov A."/>
            <person name="Putnam N."/>
            <person name="Dupont C."/>
            <person name="Jorgensen R."/>
            <person name="Derelle E."/>
            <person name="Rombauts S."/>
            <person name="Zhou K."/>
            <person name="Otillar R."/>
            <person name="Merchant S.S."/>
            <person name="Podell S."/>
            <person name="Gaasterland T."/>
            <person name="Napoli C."/>
            <person name="Gendler K."/>
            <person name="Manuell A."/>
            <person name="Tai V."/>
            <person name="Vallon O."/>
            <person name="Piganeau G."/>
            <person name="Jancek S."/>
            <person name="Heijde M."/>
            <person name="Jabbari K."/>
            <person name="Bowler C."/>
            <person name="Lohr M."/>
            <person name="Robbens S."/>
            <person name="Werner G."/>
            <person name="Dubchak I."/>
            <person name="Pazour G.J."/>
            <person name="Ren Q."/>
            <person name="Paulsen I."/>
            <person name="Delwiche C."/>
            <person name="Schmutz J."/>
            <person name="Rokhsar D."/>
            <person name="Van de Peer Y."/>
            <person name="Moreau H."/>
            <person name="Grigoriev I.V."/>
        </authorList>
    </citation>
    <scope>NUCLEOTIDE SEQUENCE [LARGE SCALE GENOMIC DNA]</scope>
    <source>
        <strain evidence="12 13">CCE9901</strain>
    </source>
</reference>
<comment type="similarity">
    <text evidence="2">In the C-terminal section; belongs to the peptidase M41 family.</text>
</comment>
<evidence type="ECO:0000259" key="11">
    <source>
        <dbReference type="SMART" id="SM00382"/>
    </source>
</evidence>
<dbReference type="Pfam" id="PF17862">
    <property type="entry name" value="AAA_lid_3"/>
    <property type="match status" value="1"/>
</dbReference>
<organism evidence="12 13">
    <name type="scientific">Ostreococcus lucimarinus (strain CCE9901)</name>
    <dbReference type="NCBI Taxonomy" id="436017"/>
    <lineage>
        <taxon>Eukaryota</taxon>
        <taxon>Viridiplantae</taxon>
        <taxon>Chlorophyta</taxon>
        <taxon>Mamiellophyceae</taxon>
        <taxon>Mamiellales</taxon>
        <taxon>Bathycoccaceae</taxon>
        <taxon>Ostreococcus</taxon>
    </lineage>
</organism>
<comment type="cofactor">
    <cofactor evidence="1">
        <name>Zn(2+)</name>
        <dbReference type="ChEBI" id="CHEBI:29105"/>
    </cofactor>
</comment>
<dbReference type="FunFam" id="1.10.8.60:FF:000001">
    <property type="entry name" value="ATP-dependent zinc metalloprotease FtsH"/>
    <property type="match status" value="1"/>
</dbReference>
<evidence type="ECO:0000313" key="13">
    <source>
        <dbReference type="Proteomes" id="UP000001568"/>
    </source>
</evidence>
<accession>A4S3Q0</accession>